<keyword evidence="2" id="KW-1185">Reference proteome</keyword>
<dbReference type="EMBL" id="MIJE01000031">
    <property type="protein sequence ID" value="OEF96546.1"/>
    <property type="molecule type" value="Genomic_DNA"/>
</dbReference>
<organism evidence="1 2">
    <name type="scientific">Desulfuribacillus alkaliarsenatis</name>
    <dbReference type="NCBI Taxonomy" id="766136"/>
    <lineage>
        <taxon>Bacteria</taxon>
        <taxon>Bacillati</taxon>
        <taxon>Bacillota</taxon>
        <taxon>Desulfuribacillia</taxon>
        <taxon>Desulfuribacillales</taxon>
        <taxon>Desulfuribacillaceae</taxon>
        <taxon>Desulfuribacillus</taxon>
    </lineage>
</organism>
<gene>
    <name evidence="1" type="ORF">BHF68_07815</name>
</gene>
<dbReference type="STRING" id="766136.BHF68_07815"/>
<name>A0A1E5G0W5_9FIRM</name>
<reference evidence="1 2" key="1">
    <citation type="submission" date="2016-09" db="EMBL/GenBank/DDBJ databases">
        <title>Draft genome sequence for the type strain of Desulfuribacillus alkaliarsenatis AHT28, an obligately anaerobic, sulfidogenic bacterium isolated from Russian soda lake sediments.</title>
        <authorList>
            <person name="Abin C.A."/>
            <person name="Hollibaugh J.T."/>
        </authorList>
    </citation>
    <scope>NUCLEOTIDE SEQUENCE [LARGE SCALE GENOMIC DNA]</scope>
    <source>
        <strain evidence="1 2">AHT28</strain>
    </source>
</reference>
<dbReference type="RefSeq" id="WP_069643555.1">
    <property type="nucleotide sequence ID" value="NZ_MIJE01000031.1"/>
</dbReference>
<evidence type="ECO:0000313" key="1">
    <source>
        <dbReference type="EMBL" id="OEF96546.1"/>
    </source>
</evidence>
<accession>A0A1E5G0W5</accession>
<sequence length="109" mass="12789">MVKPNSTLKQVNQNLYELEFFTQDPKLKKARKSVRRIARHKERERRRKDLKASNDSYVVLLNDIEFRTTGVQNEEDAISKVSNFKPFRDLVAKLKKSGKEINIVAKKVE</sequence>
<dbReference type="AlphaFoldDB" id="A0A1E5G0W5"/>
<proteinExistence type="predicted"/>
<protein>
    <submittedName>
        <fullName evidence="1">Uncharacterized protein</fullName>
    </submittedName>
</protein>
<dbReference type="Proteomes" id="UP000094296">
    <property type="component" value="Unassembled WGS sequence"/>
</dbReference>
<evidence type="ECO:0000313" key="2">
    <source>
        <dbReference type="Proteomes" id="UP000094296"/>
    </source>
</evidence>
<comment type="caution">
    <text evidence="1">The sequence shown here is derived from an EMBL/GenBank/DDBJ whole genome shotgun (WGS) entry which is preliminary data.</text>
</comment>